<dbReference type="AlphaFoldDB" id="A0A812KNV4"/>
<dbReference type="InterPro" id="IPR012677">
    <property type="entry name" value="Nucleotide-bd_a/b_plait_sf"/>
</dbReference>
<dbReference type="OrthoDB" id="1049195at2759"/>
<feature type="region of interest" description="Disordered" evidence="2">
    <location>
        <begin position="1"/>
        <end position="95"/>
    </location>
</feature>
<evidence type="ECO:0000313" key="4">
    <source>
        <dbReference type="EMBL" id="CAE7230776.1"/>
    </source>
</evidence>
<feature type="domain" description="RRM" evidence="3">
    <location>
        <begin position="98"/>
        <end position="173"/>
    </location>
</feature>
<dbReference type="GO" id="GO:0003723">
    <property type="term" value="F:RNA binding"/>
    <property type="evidence" value="ECO:0007669"/>
    <property type="project" value="UniProtKB-UniRule"/>
</dbReference>
<name>A0A812KNV4_SYMPI</name>
<reference evidence="4" key="1">
    <citation type="submission" date="2021-02" db="EMBL/GenBank/DDBJ databases">
        <authorList>
            <person name="Dougan E. K."/>
            <person name="Rhodes N."/>
            <person name="Thang M."/>
            <person name="Chan C."/>
        </authorList>
    </citation>
    <scope>NUCLEOTIDE SEQUENCE</scope>
</reference>
<dbReference type="SUPFAM" id="SSF54928">
    <property type="entry name" value="RNA-binding domain, RBD"/>
    <property type="match status" value="1"/>
</dbReference>
<keyword evidence="5" id="KW-1185">Reference proteome</keyword>
<evidence type="ECO:0000256" key="2">
    <source>
        <dbReference type="SAM" id="MobiDB-lite"/>
    </source>
</evidence>
<dbReference type="Pfam" id="PF00076">
    <property type="entry name" value="RRM_1"/>
    <property type="match status" value="1"/>
</dbReference>
<sequence length="177" mass="18483">MTCWDIEQKGFCPRSGADDGKGGGKGWGGGGNSWNGGGGKGWGGGKSWGNGGSSKGWNGGGKGWGGGGGSPGVWNQTLKWNMGKGKGKNDRKPIDPSKTIWIGNLPEETSYQELKSHAEAAGVMALWAQTYKGKGAGTGAVGFKTMEEAQQATMILNGSIFKNVAIIADSWEKQRKW</sequence>
<gene>
    <name evidence="4" type="primary">Ttc28</name>
    <name evidence="4" type="ORF">SPIL2461_LOCUS3503</name>
</gene>
<evidence type="ECO:0000256" key="1">
    <source>
        <dbReference type="PROSITE-ProRule" id="PRU00176"/>
    </source>
</evidence>
<comment type="caution">
    <text evidence="4">The sequence shown here is derived from an EMBL/GenBank/DDBJ whole genome shotgun (WGS) entry which is preliminary data.</text>
</comment>
<dbReference type="EMBL" id="CAJNIZ010004258">
    <property type="protein sequence ID" value="CAE7230776.1"/>
    <property type="molecule type" value="Genomic_DNA"/>
</dbReference>
<organism evidence="4 5">
    <name type="scientific">Symbiodinium pilosum</name>
    <name type="common">Dinoflagellate</name>
    <dbReference type="NCBI Taxonomy" id="2952"/>
    <lineage>
        <taxon>Eukaryota</taxon>
        <taxon>Sar</taxon>
        <taxon>Alveolata</taxon>
        <taxon>Dinophyceae</taxon>
        <taxon>Suessiales</taxon>
        <taxon>Symbiodiniaceae</taxon>
        <taxon>Symbiodinium</taxon>
    </lineage>
</organism>
<dbReference type="InterPro" id="IPR035979">
    <property type="entry name" value="RBD_domain_sf"/>
</dbReference>
<evidence type="ECO:0000259" key="3">
    <source>
        <dbReference type="PROSITE" id="PS50102"/>
    </source>
</evidence>
<dbReference type="Gene3D" id="3.30.70.330">
    <property type="match status" value="1"/>
</dbReference>
<feature type="compositionally biased region" description="Gly residues" evidence="2">
    <location>
        <begin position="23"/>
        <end position="71"/>
    </location>
</feature>
<dbReference type="PROSITE" id="PS50102">
    <property type="entry name" value="RRM"/>
    <property type="match status" value="1"/>
</dbReference>
<evidence type="ECO:0000313" key="5">
    <source>
        <dbReference type="Proteomes" id="UP000649617"/>
    </source>
</evidence>
<protein>
    <submittedName>
        <fullName evidence="4">Ttc28 protein</fullName>
    </submittedName>
</protein>
<keyword evidence="1" id="KW-0694">RNA-binding</keyword>
<dbReference type="InterPro" id="IPR000504">
    <property type="entry name" value="RRM_dom"/>
</dbReference>
<accession>A0A812KNV4</accession>
<dbReference type="SMART" id="SM00360">
    <property type="entry name" value="RRM"/>
    <property type="match status" value="1"/>
</dbReference>
<dbReference type="Proteomes" id="UP000649617">
    <property type="component" value="Unassembled WGS sequence"/>
</dbReference>
<proteinExistence type="predicted"/>